<name>A0A0G0LUB7_9BACT</name>
<reference evidence="1 2" key="1">
    <citation type="journal article" date="2015" name="Nature">
        <title>rRNA introns, odd ribosomes, and small enigmatic genomes across a large radiation of phyla.</title>
        <authorList>
            <person name="Brown C.T."/>
            <person name="Hug L.A."/>
            <person name="Thomas B.C."/>
            <person name="Sharon I."/>
            <person name="Castelle C.J."/>
            <person name="Singh A."/>
            <person name="Wilkins M.J."/>
            <person name="Williams K.H."/>
            <person name="Banfield J.F."/>
        </authorList>
    </citation>
    <scope>NUCLEOTIDE SEQUENCE [LARGE SCALE GENOMIC DNA]</scope>
</reference>
<evidence type="ECO:0000313" key="2">
    <source>
        <dbReference type="Proteomes" id="UP000034235"/>
    </source>
</evidence>
<protein>
    <submittedName>
        <fullName evidence="1">Uncharacterized protein</fullName>
    </submittedName>
</protein>
<sequence length="88" mass="9997">MAIEAKERSYVVIRSRESLTNGLNKPPTSRDYYRALVVGDFETTQRLYWDPCISSSWTPARVQLEGIKCGLRDAAVAMGHWPRSNLLP</sequence>
<evidence type="ECO:0000313" key="1">
    <source>
        <dbReference type="EMBL" id="KKQ65019.1"/>
    </source>
</evidence>
<proteinExistence type="predicted"/>
<accession>A0A0G0LUB7</accession>
<dbReference type="AlphaFoldDB" id="A0A0G0LUB7"/>
<comment type="caution">
    <text evidence="1">The sequence shown here is derived from an EMBL/GenBank/DDBJ whole genome shotgun (WGS) entry which is preliminary data.</text>
</comment>
<dbReference type="Proteomes" id="UP000034235">
    <property type="component" value="Unassembled WGS sequence"/>
</dbReference>
<gene>
    <name evidence="1" type="ORF">US86_C0013G0020</name>
</gene>
<organism evidence="1 2">
    <name type="scientific">Candidatus Daviesbacteria bacterium GW2011_GWA2_38_24</name>
    <dbReference type="NCBI Taxonomy" id="1618422"/>
    <lineage>
        <taxon>Bacteria</taxon>
        <taxon>Candidatus Daviesiibacteriota</taxon>
    </lineage>
</organism>
<dbReference type="EMBL" id="LBUP01000013">
    <property type="protein sequence ID" value="KKQ65019.1"/>
    <property type="molecule type" value="Genomic_DNA"/>
</dbReference>